<organism evidence="2 3">
    <name type="scientific">Georgfuchsia toluolica</name>
    <dbReference type="NCBI Taxonomy" id="424218"/>
    <lineage>
        <taxon>Bacteria</taxon>
        <taxon>Pseudomonadati</taxon>
        <taxon>Pseudomonadota</taxon>
        <taxon>Betaproteobacteria</taxon>
        <taxon>Nitrosomonadales</taxon>
        <taxon>Sterolibacteriaceae</taxon>
        <taxon>Georgfuchsia</taxon>
    </lineage>
</organism>
<accession>A0A916N8L5</accession>
<dbReference type="AlphaFoldDB" id="A0A916N8L5"/>
<dbReference type="RefSeq" id="WP_246590898.1">
    <property type="nucleotide sequence ID" value="NZ_CAJQUM010000001.1"/>
</dbReference>
<dbReference type="Proteomes" id="UP000742786">
    <property type="component" value="Unassembled WGS sequence"/>
</dbReference>
<comment type="caution">
    <text evidence="2">The sequence shown here is derived from an EMBL/GenBank/DDBJ whole genome shotgun (WGS) entry which is preliminary data.</text>
</comment>
<keyword evidence="1" id="KW-1133">Transmembrane helix</keyword>
<proteinExistence type="predicted"/>
<feature type="transmembrane region" description="Helical" evidence="1">
    <location>
        <begin position="20"/>
        <end position="45"/>
    </location>
</feature>
<protein>
    <submittedName>
        <fullName evidence="2">Uncharacterized protein</fullName>
    </submittedName>
</protein>
<evidence type="ECO:0000313" key="2">
    <source>
        <dbReference type="EMBL" id="CAG4883407.1"/>
    </source>
</evidence>
<keyword evidence="3" id="KW-1185">Reference proteome</keyword>
<name>A0A916N8L5_9PROT</name>
<evidence type="ECO:0000256" key="1">
    <source>
        <dbReference type="SAM" id="Phobius"/>
    </source>
</evidence>
<evidence type="ECO:0000313" key="3">
    <source>
        <dbReference type="Proteomes" id="UP000742786"/>
    </source>
</evidence>
<keyword evidence="1" id="KW-0472">Membrane</keyword>
<keyword evidence="1" id="KW-0812">Transmembrane</keyword>
<reference evidence="2" key="1">
    <citation type="submission" date="2021-04" db="EMBL/GenBank/DDBJ databases">
        <authorList>
            <person name="Hornung B."/>
        </authorList>
    </citation>
    <scope>NUCLEOTIDE SEQUENCE</scope>
    <source>
        <strain evidence="2">G5G6</strain>
    </source>
</reference>
<gene>
    <name evidence="2" type="ORF">GTOL_11289</name>
</gene>
<dbReference type="EMBL" id="CAJQUM010000001">
    <property type="protein sequence ID" value="CAG4883407.1"/>
    <property type="molecule type" value="Genomic_DNA"/>
</dbReference>
<sequence>MKYESRKTAPLSRWLFLRRLALHAAVSLLIALLSLLAGMAGYMHFEQLAWRDAFLNAAMLLGGMGSVNAPATDRTSCSPTPAPCMPDWYS</sequence>